<sequence length="490" mass="57025">MLNKLRGKGKKTSDPSQEEPKKRRLTRAMSKGGGSSSRQEPPPSPPQVEEEQELTWGEKFVRNHRWYSAPISEKFFRDINRDRKKGVVSLNGLMERGRANANLEVVREFFANAFQGDANLKVYVRGVLVNYSGEAINRLLRTKRVQECAYMPLFKTCSSMSIRERKEVRSAVGRPLAPCYKYYGGSTPTKIHIHHFCPIGRAWAEWVIHNIAPVGNITEIQLPNALLVKMIMDQSDINLGELLSMDIRKIVRCERPTVRLGHCNLITALCRALDVPELVEDAEMFLVAPLTREYFRTFLLSPVPEADRAKFVEEEDPGEDHEGEDDVDEYLNQEENVNEGGEQEEDELMAESDGFEGVQQQHEPQGGFHYTHHEDELARMLHELDLYKSTGANHIYYNQQGSLYQEAMRYREEHPPPSDYEMYPTRGEWETFLQEDRARYEGIMGRRSREWERNYMIHHPPARRTKLCTSRRLRGKSRLWCRRRESQFVF</sequence>
<dbReference type="AlphaFoldDB" id="A0A2Z6PMW2"/>
<feature type="domain" description="Putative plant transposon protein" evidence="2">
    <location>
        <begin position="98"/>
        <end position="276"/>
    </location>
</feature>
<name>A0A2Z6PMW2_TRISU</name>
<accession>A0A2Z6PMW2</accession>
<dbReference type="EMBL" id="DF974384">
    <property type="protein sequence ID" value="GAU48119.1"/>
    <property type="molecule type" value="Genomic_DNA"/>
</dbReference>
<evidence type="ECO:0000313" key="3">
    <source>
        <dbReference type="EMBL" id="GAU48119.1"/>
    </source>
</evidence>
<feature type="region of interest" description="Disordered" evidence="1">
    <location>
        <begin position="337"/>
        <end position="368"/>
    </location>
</feature>
<dbReference type="InterPro" id="IPR046796">
    <property type="entry name" value="Transposase_32_dom"/>
</dbReference>
<evidence type="ECO:0000313" key="4">
    <source>
        <dbReference type="Proteomes" id="UP000242715"/>
    </source>
</evidence>
<gene>
    <name evidence="3" type="ORF">TSUD_141410</name>
</gene>
<feature type="compositionally biased region" description="Basic residues" evidence="1">
    <location>
        <begin position="1"/>
        <end position="10"/>
    </location>
</feature>
<proteinExistence type="predicted"/>
<feature type="region of interest" description="Disordered" evidence="1">
    <location>
        <begin position="1"/>
        <end position="52"/>
    </location>
</feature>
<evidence type="ECO:0000256" key="1">
    <source>
        <dbReference type="SAM" id="MobiDB-lite"/>
    </source>
</evidence>
<protein>
    <recommendedName>
        <fullName evidence="2">Putative plant transposon protein domain-containing protein</fullName>
    </recommendedName>
</protein>
<keyword evidence="4" id="KW-1185">Reference proteome</keyword>
<organism evidence="3 4">
    <name type="scientific">Trifolium subterraneum</name>
    <name type="common">Subterranean clover</name>
    <dbReference type="NCBI Taxonomy" id="3900"/>
    <lineage>
        <taxon>Eukaryota</taxon>
        <taxon>Viridiplantae</taxon>
        <taxon>Streptophyta</taxon>
        <taxon>Embryophyta</taxon>
        <taxon>Tracheophyta</taxon>
        <taxon>Spermatophyta</taxon>
        <taxon>Magnoliopsida</taxon>
        <taxon>eudicotyledons</taxon>
        <taxon>Gunneridae</taxon>
        <taxon>Pentapetalae</taxon>
        <taxon>rosids</taxon>
        <taxon>fabids</taxon>
        <taxon>Fabales</taxon>
        <taxon>Fabaceae</taxon>
        <taxon>Papilionoideae</taxon>
        <taxon>50 kb inversion clade</taxon>
        <taxon>NPAAA clade</taxon>
        <taxon>Hologalegina</taxon>
        <taxon>IRL clade</taxon>
        <taxon>Trifolieae</taxon>
        <taxon>Trifolium</taxon>
    </lineage>
</organism>
<feature type="compositionally biased region" description="Acidic residues" evidence="1">
    <location>
        <begin position="341"/>
        <end position="354"/>
    </location>
</feature>
<evidence type="ECO:0000259" key="2">
    <source>
        <dbReference type="Pfam" id="PF20167"/>
    </source>
</evidence>
<reference evidence="4" key="1">
    <citation type="journal article" date="2017" name="Front. Plant Sci.">
        <title>Climate Clever Clovers: New Paradigm to Reduce the Environmental Footprint of Ruminants by Breeding Low Methanogenic Forages Utilizing Haplotype Variation.</title>
        <authorList>
            <person name="Kaur P."/>
            <person name="Appels R."/>
            <person name="Bayer P.E."/>
            <person name="Keeble-Gagnere G."/>
            <person name="Wang J."/>
            <person name="Hirakawa H."/>
            <person name="Shirasawa K."/>
            <person name="Vercoe P."/>
            <person name="Stefanova K."/>
            <person name="Durmic Z."/>
            <person name="Nichols P."/>
            <person name="Revell C."/>
            <person name="Isobe S.N."/>
            <person name="Edwards D."/>
            <person name="Erskine W."/>
        </authorList>
    </citation>
    <scope>NUCLEOTIDE SEQUENCE [LARGE SCALE GENOMIC DNA]</scope>
    <source>
        <strain evidence="4">cv. Daliak</strain>
    </source>
</reference>
<dbReference type="Proteomes" id="UP000242715">
    <property type="component" value="Unassembled WGS sequence"/>
</dbReference>
<dbReference type="Pfam" id="PF20167">
    <property type="entry name" value="Transposase_32"/>
    <property type="match status" value="1"/>
</dbReference>